<accession>A0ABZ2BT47</accession>
<dbReference type="InterPro" id="IPR052349">
    <property type="entry name" value="Metallo-hydrolase_Enzymes"/>
</dbReference>
<reference evidence="3" key="1">
    <citation type="submission" date="2024-01" db="EMBL/GenBank/DDBJ databases">
        <title>Roseobacter fucihabitans sp. nov., isolated from the brown alga Fucus spiralis.</title>
        <authorList>
            <person name="Hahnke S."/>
            <person name="Berger M."/>
            <person name="Schlingloff A."/>
            <person name="Athale I."/>
            <person name="Neumann-Schaal M."/>
            <person name="Adenaya A."/>
            <person name="Poehlein A."/>
            <person name="Daniel R."/>
            <person name="Pertersen J."/>
            <person name="Brinkhoff T."/>
        </authorList>
    </citation>
    <scope>NUCLEOTIDE SEQUENCE [LARGE SCALE GENOMIC DNA]</scope>
    <source>
        <strain evidence="3">B14</strain>
    </source>
</reference>
<dbReference type="InterPro" id="IPR032466">
    <property type="entry name" value="Metal_Hydrolase"/>
</dbReference>
<keyword evidence="3" id="KW-1185">Reference proteome</keyword>
<dbReference type="NCBIfam" id="NF005759">
    <property type="entry name" value="PRK07583.1"/>
    <property type="match status" value="1"/>
</dbReference>
<dbReference type="InterPro" id="IPR011059">
    <property type="entry name" value="Metal-dep_hydrolase_composite"/>
</dbReference>
<dbReference type="Proteomes" id="UP001318682">
    <property type="component" value="Chromosome"/>
</dbReference>
<keyword evidence="2" id="KW-0378">Hydrolase</keyword>
<dbReference type="SUPFAM" id="SSF51556">
    <property type="entry name" value="Metallo-dependent hydrolases"/>
    <property type="match status" value="1"/>
</dbReference>
<dbReference type="InterPro" id="IPR013108">
    <property type="entry name" value="Amidohydro_3"/>
</dbReference>
<sequence length="420" mass="45862">MDFAKLPAGPLTLQNLTVADCLVGGSGDLTRMDLHLREGKITDQPGQVVDMKGAMVFPAFIDMHTHLDKGHIWPRAGNPDGSFAGALATVGADRQANWSAKDLRTRMDFALRCAYAHGTRAIRTHLDSIPPQDDISWDVFKEMRAQWKGRIDLQAACLLGCDQVSRDGPFVHTADLVAQAGGVLGMVAYPVADIKDRVRAFFELAAARGLEADFHVDETLDPTSETLRVVAQTVLDMGFDAPVTVGHLCSLSTQDAGRAADTMDLVARAGLNVVSLPMCNLYLQDRRHGTPRSRGITLVHEMKARGINLCFASDNTRDPFYAYGDLDMIEVMREATRIGHLDHSGHDWAHAFLTNPAAACGFEAPGLVPGAPADLVICRARSWTELFARPQADRIVLRAGVQIDRTLPDYAELDHLMRTS</sequence>
<dbReference type="CDD" id="cd01293">
    <property type="entry name" value="Bact_CD"/>
    <property type="match status" value="1"/>
</dbReference>
<dbReference type="GO" id="GO:0050228">
    <property type="term" value="F:pterin deaminase activity"/>
    <property type="evidence" value="ECO:0007669"/>
    <property type="project" value="UniProtKB-EC"/>
</dbReference>
<organism evidence="2 3">
    <name type="scientific">Roseobacter fucihabitans</name>
    <dbReference type="NCBI Taxonomy" id="1537242"/>
    <lineage>
        <taxon>Bacteria</taxon>
        <taxon>Pseudomonadati</taxon>
        <taxon>Pseudomonadota</taxon>
        <taxon>Alphaproteobacteria</taxon>
        <taxon>Rhodobacterales</taxon>
        <taxon>Roseobacteraceae</taxon>
        <taxon>Roseobacter</taxon>
    </lineage>
</organism>
<evidence type="ECO:0000313" key="3">
    <source>
        <dbReference type="Proteomes" id="UP001318682"/>
    </source>
</evidence>
<proteinExistence type="predicted"/>
<evidence type="ECO:0000313" key="2">
    <source>
        <dbReference type="EMBL" id="WVX48615.1"/>
    </source>
</evidence>
<dbReference type="PANTHER" id="PTHR32027">
    <property type="entry name" value="CYTOSINE DEAMINASE"/>
    <property type="match status" value="1"/>
</dbReference>
<evidence type="ECO:0000259" key="1">
    <source>
        <dbReference type="Pfam" id="PF07969"/>
    </source>
</evidence>
<dbReference type="Gene3D" id="2.30.40.10">
    <property type="entry name" value="Urease, subunit C, domain 1"/>
    <property type="match status" value="1"/>
</dbReference>
<dbReference type="EMBL" id="CP143423">
    <property type="protein sequence ID" value="WVX48615.1"/>
    <property type="molecule type" value="Genomic_DNA"/>
</dbReference>
<dbReference type="SUPFAM" id="SSF51338">
    <property type="entry name" value="Composite domain of metallo-dependent hydrolases"/>
    <property type="match status" value="1"/>
</dbReference>
<dbReference type="EC" id="3.5.4.11" evidence="2"/>
<dbReference type="PANTHER" id="PTHR32027:SF0">
    <property type="entry name" value="CYTOSINE DEAMINASE"/>
    <property type="match status" value="1"/>
</dbReference>
<dbReference type="Pfam" id="PF07969">
    <property type="entry name" value="Amidohydro_3"/>
    <property type="match status" value="2"/>
</dbReference>
<feature type="domain" description="Amidohydrolase 3" evidence="1">
    <location>
        <begin position="47"/>
        <end position="96"/>
    </location>
</feature>
<name>A0ABZ2BT47_9RHOB</name>
<dbReference type="Gene3D" id="3.20.20.140">
    <property type="entry name" value="Metal-dependent hydrolases"/>
    <property type="match status" value="1"/>
</dbReference>
<gene>
    <name evidence="2" type="primary">codAch2</name>
    <name evidence="2" type="ORF">ROLI_016960</name>
</gene>
<feature type="domain" description="Amidohydrolase 3" evidence="1">
    <location>
        <begin position="195"/>
        <end position="393"/>
    </location>
</feature>
<dbReference type="RefSeq" id="WP_187428852.1">
    <property type="nucleotide sequence ID" value="NZ_CP143423.1"/>
</dbReference>
<protein>
    <submittedName>
        <fullName evidence="2">Pterin deaminase</fullName>
        <ecNumber evidence="2">3.5.4.11</ecNumber>
    </submittedName>
</protein>